<dbReference type="SUPFAM" id="SSF53187">
    <property type="entry name" value="Zn-dependent exopeptidases"/>
    <property type="match status" value="1"/>
</dbReference>
<comment type="caution">
    <text evidence="3">The sequence shown here is derived from an EMBL/GenBank/DDBJ whole genome shotgun (WGS) entry which is preliminary data.</text>
</comment>
<keyword evidence="3" id="KW-0031">Aminopeptidase</keyword>
<dbReference type="Proteomes" id="UP000660708">
    <property type="component" value="Unassembled WGS sequence"/>
</dbReference>
<dbReference type="PANTHER" id="PTHR12147">
    <property type="entry name" value="METALLOPEPTIDASE M28 FAMILY MEMBER"/>
    <property type="match status" value="1"/>
</dbReference>
<dbReference type="InterPro" id="IPR007484">
    <property type="entry name" value="Peptidase_M28"/>
</dbReference>
<evidence type="ECO:0000313" key="3">
    <source>
        <dbReference type="EMBL" id="MBE0345978.1"/>
    </source>
</evidence>
<evidence type="ECO:0000259" key="2">
    <source>
        <dbReference type="Pfam" id="PF04389"/>
    </source>
</evidence>
<dbReference type="InterPro" id="IPR045175">
    <property type="entry name" value="M28_fam"/>
</dbReference>
<proteinExistence type="predicted"/>
<keyword evidence="4" id="KW-1185">Reference proteome</keyword>
<dbReference type="GO" id="GO:0004177">
    <property type="term" value="F:aminopeptidase activity"/>
    <property type="evidence" value="ECO:0007669"/>
    <property type="project" value="UniProtKB-KW"/>
</dbReference>
<accession>A0A8I0T4A4</accession>
<dbReference type="GO" id="GO:0006508">
    <property type="term" value="P:proteolysis"/>
    <property type="evidence" value="ECO:0007669"/>
    <property type="project" value="InterPro"/>
</dbReference>
<dbReference type="EMBL" id="AQHF01000020">
    <property type="protein sequence ID" value="MBE0345978.1"/>
    <property type="molecule type" value="Genomic_DNA"/>
</dbReference>
<gene>
    <name evidence="3" type="ORF">PPEP_a0974</name>
</gene>
<dbReference type="Pfam" id="PF04389">
    <property type="entry name" value="Peptidase_M28"/>
    <property type="match status" value="1"/>
</dbReference>
<feature type="signal peptide" evidence="1">
    <location>
        <begin position="1"/>
        <end position="25"/>
    </location>
</feature>
<dbReference type="AlphaFoldDB" id="A0A8I0T4A4"/>
<sequence length="304" mass="33626">MLGRNFGIACACVLFVWGSLPSVQAQSGSLITDLETLTSVSHRGRKSGSKSPNISARYIYEAFRASGANPKYQQFTFRAGIFSKDTGHNVTATLPCTQPRCDTPIVISAHYDHLGTTGRKHYPGANDNASGTAAMLYIARQLAKTNRSRDILFVATDAEERGLHGAKFYAKQLNQDIAVNINLDMLGVNKSNRLFALFSPGFSQFKSQLKSMKQAPLKLTVVSSQRQMARYADNPSIDWHKASDHYAFYRNGIPYIYFGIGEDKHHHTTKDTVKNMDIDKYQAGVALISDFILSLTRSPLDSTS</sequence>
<organism evidence="3 4">
    <name type="scientific">Pseudoalteromonas peptidolytica F12-50-A1</name>
    <dbReference type="NCBI Taxonomy" id="1315280"/>
    <lineage>
        <taxon>Bacteria</taxon>
        <taxon>Pseudomonadati</taxon>
        <taxon>Pseudomonadota</taxon>
        <taxon>Gammaproteobacteria</taxon>
        <taxon>Alteromonadales</taxon>
        <taxon>Pseudoalteromonadaceae</taxon>
        <taxon>Pseudoalteromonas</taxon>
    </lineage>
</organism>
<keyword evidence="1" id="KW-0732">Signal</keyword>
<evidence type="ECO:0000256" key="1">
    <source>
        <dbReference type="SAM" id="SignalP"/>
    </source>
</evidence>
<keyword evidence="3" id="KW-0378">Hydrolase</keyword>
<name>A0A8I0T4A4_9GAMM</name>
<dbReference type="GO" id="GO:0008235">
    <property type="term" value="F:metalloexopeptidase activity"/>
    <property type="evidence" value="ECO:0007669"/>
    <property type="project" value="InterPro"/>
</dbReference>
<dbReference type="RefSeq" id="WP_147390655.1">
    <property type="nucleotide sequence ID" value="NZ_AQHF01000020.1"/>
</dbReference>
<keyword evidence="3" id="KW-0645">Protease</keyword>
<dbReference type="PANTHER" id="PTHR12147:SF26">
    <property type="entry name" value="PEPTIDASE M28 DOMAIN-CONTAINING PROTEIN"/>
    <property type="match status" value="1"/>
</dbReference>
<feature type="chain" id="PRO_5034219379" evidence="1">
    <location>
        <begin position="26"/>
        <end position="304"/>
    </location>
</feature>
<dbReference type="Gene3D" id="3.40.630.10">
    <property type="entry name" value="Zn peptidases"/>
    <property type="match status" value="1"/>
</dbReference>
<evidence type="ECO:0000313" key="4">
    <source>
        <dbReference type="Proteomes" id="UP000660708"/>
    </source>
</evidence>
<feature type="domain" description="Peptidase M28" evidence="2">
    <location>
        <begin position="89"/>
        <end position="289"/>
    </location>
</feature>
<protein>
    <submittedName>
        <fullName evidence="3">Aminopeptidase</fullName>
    </submittedName>
</protein>
<reference evidence="3 4" key="1">
    <citation type="submission" date="2015-06" db="EMBL/GenBank/DDBJ databases">
        <title>Genome sequence of Pseudoalteromonas peptidolytica.</title>
        <authorList>
            <person name="Xie B.-B."/>
            <person name="Rong J.-C."/>
            <person name="Qin Q.-L."/>
            <person name="Zhang Y.-Z."/>
        </authorList>
    </citation>
    <scope>NUCLEOTIDE SEQUENCE [LARGE SCALE GENOMIC DNA]</scope>
    <source>
        <strain evidence="3 4">F12-50-A1</strain>
    </source>
</reference>